<feature type="transmembrane region" description="Helical" evidence="1">
    <location>
        <begin position="95"/>
        <end position="116"/>
    </location>
</feature>
<keyword evidence="1" id="KW-1133">Transmembrane helix</keyword>
<sequence length="121" mass="12527">MTEPLGTVIVVAALVVAAYSLLTTVRNRPMDRLHLAGLAVVEALLVVQAVLGLIKVAGGEGPDGSATFVGYLLGILLIPPAGAFWGLLERSRWGPAVLVVAGLSVAVMIARMNQIWNGTVA</sequence>
<evidence type="ECO:0000313" key="3">
    <source>
        <dbReference type="Proteomes" id="UP000001918"/>
    </source>
</evidence>
<keyword evidence="1" id="KW-0812">Transmembrane</keyword>
<keyword evidence="1" id="KW-0472">Membrane</keyword>
<dbReference type="eggNOG" id="ENOG5033GN1">
    <property type="taxonomic scope" value="Bacteria"/>
</dbReference>
<feature type="transmembrane region" description="Helical" evidence="1">
    <location>
        <begin position="6"/>
        <end position="23"/>
    </location>
</feature>
<keyword evidence="3" id="KW-1185">Reference proteome</keyword>
<dbReference type="KEGG" id="tcu:Tcur_1987"/>
<dbReference type="RefSeq" id="WP_012852338.1">
    <property type="nucleotide sequence ID" value="NC_013510.1"/>
</dbReference>
<dbReference type="STRING" id="471852.Tcur_1987"/>
<evidence type="ECO:0000256" key="1">
    <source>
        <dbReference type="SAM" id="Phobius"/>
    </source>
</evidence>
<dbReference type="EMBL" id="CP001738">
    <property type="protein sequence ID" value="ACY97554.1"/>
    <property type="molecule type" value="Genomic_DNA"/>
</dbReference>
<proteinExistence type="predicted"/>
<feature type="transmembrane region" description="Helical" evidence="1">
    <location>
        <begin position="68"/>
        <end position="88"/>
    </location>
</feature>
<evidence type="ECO:0008006" key="4">
    <source>
        <dbReference type="Google" id="ProtNLM"/>
    </source>
</evidence>
<name>D1ADU4_THECD</name>
<organism evidence="2 3">
    <name type="scientific">Thermomonospora curvata (strain ATCC 19995 / DSM 43183 / JCM 3096 / KCTC 9072 / NBRC 15933 / NCIMB 10081 / Henssen B9)</name>
    <dbReference type="NCBI Taxonomy" id="471852"/>
    <lineage>
        <taxon>Bacteria</taxon>
        <taxon>Bacillati</taxon>
        <taxon>Actinomycetota</taxon>
        <taxon>Actinomycetes</taxon>
        <taxon>Streptosporangiales</taxon>
        <taxon>Thermomonosporaceae</taxon>
        <taxon>Thermomonospora</taxon>
    </lineage>
</organism>
<protein>
    <recommendedName>
        <fullName evidence="4">Integral membrane protein</fullName>
    </recommendedName>
</protein>
<feature type="transmembrane region" description="Helical" evidence="1">
    <location>
        <begin position="35"/>
        <end position="56"/>
    </location>
</feature>
<dbReference type="OrthoDB" id="3828660at2"/>
<dbReference type="Proteomes" id="UP000001918">
    <property type="component" value="Chromosome"/>
</dbReference>
<gene>
    <name evidence="2" type="ordered locus">Tcur_1987</name>
</gene>
<evidence type="ECO:0000313" key="2">
    <source>
        <dbReference type="EMBL" id="ACY97554.1"/>
    </source>
</evidence>
<dbReference type="HOGENOM" id="CLU_140382_0_0_11"/>
<accession>D1ADU4</accession>
<dbReference type="AlphaFoldDB" id="D1ADU4"/>
<reference evidence="2 3" key="1">
    <citation type="journal article" date="2011" name="Stand. Genomic Sci.">
        <title>Complete genome sequence of Thermomonospora curvata type strain (B9).</title>
        <authorList>
            <person name="Chertkov O."/>
            <person name="Sikorski J."/>
            <person name="Nolan M."/>
            <person name="Lapidus A."/>
            <person name="Lucas S."/>
            <person name="Del Rio T.G."/>
            <person name="Tice H."/>
            <person name="Cheng J.F."/>
            <person name="Goodwin L."/>
            <person name="Pitluck S."/>
            <person name="Liolios K."/>
            <person name="Ivanova N."/>
            <person name="Mavromatis K."/>
            <person name="Mikhailova N."/>
            <person name="Ovchinnikova G."/>
            <person name="Pati A."/>
            <person name="Chen A."/>
            <person name="Palaniappan K."/>
            <person name="Djao O.D."/>
            <person name="Land M."/>
            <person name="Hauser L."/>
            <person name="Chang Y.J."/>
            <person name="Jeffries C.D."/>
            <person name="Brettin T."/>
            <person name="Han C."/>
            <person name="Detter J.C."/>
            <person name="Rohde M."/>
            <person name="Goker M."/>
            <person name="Woyke T."/>
            <person name="Bristow J."/>
            <person name="Eisen J.A."/>
            <person name="Markowitz V."/>
            <person name="Hugenholtz P."/>
            <person name="Klenk H.P."/>
            <person name="Kyrpides N.C."/>
        </authorList>
    </citation>
    <scope>NUCLEOTIDE SEQUENCE [LARGE SCALE GENOMIC DNA]</scope>
    <source>
        <strain evidence="3">ATCC 19995 / DSM 43183 / JCM 3096 / KCTC 9072 / NBRC 15933 / NCIMB 10081 / Henssen B9</strain>
    </source>
</reference>